<evidence type="ECO:0000256" key="1">
    <source>
        <dbReference type="SAM" id="MobiDB-lite"/>
    </source>
</evidence>
<dbReference type="HOGENOM" id="CLU_1247024_0_0_1"/>
<dbReference type="AlphaFoldDB" id="A0A0D3HTI2"/>
<dbReference type="PaxDb" id="65489-OBART12G09140.1"/>
<organism evidence="2">
    <name type="scientific">Oryza barthii</name>
    <dbReference type="NCBI Taxonomy" id="65489"/>
    <lineage>
        <taxon>Eukaryota</taxon>
        <taxon>Viridiplantae</taxon>
        <taxon>Streptophyta</taxon>
        <taxon>Embryophyta</taxon>
        <taxon>Tracheophyta</taxon>
        <taxon>Spermatophyta</taxon>
        <taxon>Magnoliopsida</taxon>
        <taxon>Liliopsida</taxon>
        <taxon>Poales</taxon>
        <taxon>Poaceae</taxon>
        <taxon>BOP clade</taxon>
        <taxon>Oryzoideae</taxon>
        <taxon>Oryzeae</taxon>
        <taxon>Oryzinae</taxon>
        <taxon>Oryza</taxon>
    </lineage>
</organism>
<proteinExistence type="predicted"/>
<feature type="compositionally biased region" description="Low complexity" evidence="1">
    <location>
        <begin position="99"/>
        <end position="115"/>
    </location>
</feature>
<sequence length="222" mass="22354">MAHGGGAHGTGRRIGCVAGRGSWADLGRLSGKKNSAQNYKEESNAAGCGGAPVRRLAAPGIPVCSGLDEARGLGGEARTWVNEYMMLVLREATPNTRESPPASSSAPATAASVSSDLREVGRGSEPAVGSSAAAKILAVWGGSVTPSTVSSGRAARITQSSRANCAACNGGQGDSEAPTAVRIKAWGARSSTSTLGFTTNGLTLRSVDRANVPMEGVKPAAF</sequence>
<name>A0A0D3HTI2_9ORYZ</name>
<dbReference type="EnsemblPlants" id="OBART12G09140.1">
    <property type="protein sequence ID" value="OBART12G09140.1"/>
    <property type="gene ID" value="OBART12G09140"/>
</dbReference>
<dbReference type="Gramene" id="OBART12G09140.1">
    <property type="protein sequence ID" value="OBART12G09140.1"/>
    <property type="gene ID" value="OBART12G09140"/>
</dbReference>
<evidence type="ECO:0000313" key="2">
    <source>
        <dbReference type="EnsemblPlants" id="OBART12G09140.1"/>
    </source>
</evidence>
<accession>A0A0D3HTI2</accession>
<evidence type="ECO:0000313" key="3">
    <source>
        <dbReference type="Proteomes" id="UP000026960"/>
    </source>
</evidence>
<feature type="region of interest" description="Disordered" evidence="1">
    <location>
        <begin position="93"/>
        <end position="126"/>
    </location>
</feature>
<keyword evidence="3" id="KW-1185">Reference proteome</keyword>
<reference evidence="2" key="2">
    <citation type="submission" date="2015-03" db="UniProtKB">
        <authorList>
            <consortium name="EnsemblPlants"/>
        </authorList>
    </citation>
    <scope>IDENTIFICATION</scope>
</reference>
<reference evidence="2" key="1">
    <citation type="journal article" date="2009" name="Rice">
        <title>De Novo Next Generation Sequencing of Plant Genomes.</title>
        <authorList>
            <person name="Rounsley S."/>
            <person name="Marri P.R."/>
            <person name="Yu Y."/>
            <person name="He R."/>
            <person name="Sisneros N."/>
            <person name="Goicoechea J.L."/>
            <person name="Lee S.J."/>
            <person name="Angelova A."/>
            <person name="Kudrna D."/>
            <person name="Luo M."/>
            <person name="Affourtit J."/>
            <person name="Desany B."/>
            <person name="Knight J."/>
            <person name="Niazi F."/>
            <person name="Egholm M."/>
            <person name="Wing R.A."/>
        </authorList>
    </citation>
    <scope>NUCLEOTIDE SEQUENCE [LARGE SCALE GENOMIC DNA]</scope>
    <source>
        <strain evidence="2">cv. IRGC 105608</strain>
    </source>
</reference>
<dbReference type="Proteomes" id="UP000026960">
    <property type="component" value="Chromosome 12"/>
</dbReference>
<protein>
    <submittedName>
        <fullName evidence="2">Uncharacterized protein</fullName>
    </submittedName>
</protein>